<dbReference type="AlphaFoldDB" id="A0A5J6V3M2"/>
<keyword evidence="6" id="KW-1185">Reference proteome</keyword>
<dbReference type="PROSITE" id="PS50949">
    <property type="entry name" value="HTH_GNTR"/>
    <property type="match status" value="1"/>
</dbReference>
<dbReference type="GO" id="GO:0003700">
    <property type="term" value="F:DNA-binding transcription factor activity"/>
    <property type="evidence" value="ECO:0007669"/>
    <property type="project" value="InterPro"/>
</dbReference>
<evidence type="ECO:0000259" key="4">
    <source>
        <dbReference type="PROSITE" id="PS50949"/>
    </source>
</evidence>
<evidence type="ECO:0000313" key="5">
    <source>
        <dbReference type="EMBL" id="QFG68288.1"/>
    </source>
</evidence>
<dbReference type="InterPro" id="IPR011711">
    <property type="entry name" value="GntR_C"/>
</dbReference>
<dbReference type="PANTHER" id="PTHR43537:SF49">
    <property type="entry name" value="TRANSCRIPTIONAL REGULATORY PROTEIN"/>
    <property type="match status" value="1"/>
</dbReference>
<dbReference type="InterPro" id="IPR036390">
    <property type="entry name" value="WH_DNA-bd_sf"/>
</dbReference>
<keyword evidence="2" id="KW-0238">DNA-binding</keyword>
<keyword evidence="1" id="KW-0805">Transcription regulation</keyword>
<evidence type="ECO:0000256" key="2">
    <source>
        <dbReference type="ARBA" id="ARBA00023125"/>
    </source>
</evidence>
<dbReference type="SUPFAM" id="SSF46785">
    <property type="entry name" value="Winged helix' DNA-binding domain"/>
    <property type="match status" value="1"/>
</dbReference>
<dbReference type="KEGG" id="serw:FY030_05785"/>
<sequence>MASAGCRGPPGGVPRRVGYFAGDQVWVGPHHRRRRRHAVPEALARMDSTDRAYRAVLDLIVRGDLVGGDRIPEQTVAELASVSRTPVRAALSRLAAQGVVRLSPNRGAEVLDFSTDDALSLFDLRAKLESEACRLAVPRLAADQVDELKDLSRRMRELVAAPEVEYSEVGKLNDRFHRILVRGSGNRHLVLSLQSVVVPAAVIRTFSRYTPEAMQRSMNHHDELIAAVEASDPDWAEACMRTHILAGRSAYLQAEARGVTELS</sequence>
<dbReference type="EMBL" id="CP044427">
    <property type="protein sequence ID" value="QFG68288.1"/>
    <property type="molecule type" value="Genomic_DNA"/>
</dbReference>
<keyword evidence="3" id="KW-0804">Transcription</keyword>
<evidence type="ECO:0000256" key="3">
    <source>
        <dbReference type="ARBA" id="ARBA00023163"/>
    </source>
</evidence>
<evidence type="ECO:0000256" key="1">
    <source>
        <dbReference type="ARBA" id="ARBA00023015"/>
    </source>
</evidence>
<dbReference type="Pfam" id="PF07729">
    <property type="entry name" value="FCD"/>
    <property type="match status" value="1"/>
</dbReference>
<accession>A0A5J6V3M2</accession>
<dbReference type="SMART" id="SM00345">
    <property type="entry name" value="HTH_GNTR"/>
    <property type="match status" value="1"/>
</dbReference>
<dbReference type="GO" id="GO:0003677">
    <property type="term" value="F:DNA binding"/>
    <property type="evidence" value="ECO:0007669"/>
    <property type="project" value="UniProtKB-KW"/>
</dbReference>
<dbReference type="Gene3D" id="1.20.120.530">
    <property type="entry name" value="GntR ligand-binding domain-like"/>
    <property type="match status" value="1"/>
</dbReference>
<protein>
    <submittedName>
        <fullName evidence="5">GntR family transcriptional regulator</fullName>
    </submittedName>
</protein>
<dbReference type="OrthoDB" id="8680240at2"/>
<gene>
    <name evidence="5" type="ORF">FY030_05785</name>
</gene>
<dbReference type="InterPro" id="IPR000524">
    <property type="entry name" value="Tscrpt_reg_HTH_GntR"/>
</dbReference>
<dbReference type="PANTHER" id="PTHR43537">
    <property type="entry name" value="TRANSCRIPTIONAL REGULATOR, GNTR FAMILY"/>
    <property type="match status" value="1"/>
</dbReference>
<dbReference type="InterPro" id="IPR036388">
    <property type="entry name" value="WH-like_DNA-bd_sf"/>
</dbReference>
<dbReference type="SMART" id="SM00895">
    <property type="entry name" value="FCD"/>
    <property type="match status" value="1"/>
</dbReference>
<proteinExistence type="predicted"/>
<dbReference type="InterPro" id="IPR008920">
    <property type="entry name" value="TF_FadR/GntR_C"/>
</dbReference>
<name>A0A5J6V3M2_9MICO</name>
<feature type="domain" description="HTH gntR-type" evidence="4">
    <location>
        <begin position="46"/>
        <end position="113"/>
    </location>
</feature>
<dbReference type="SUPFAM" id="SSF48008">
    <property type="entry name" value="GntR ligand-binding domain-like"/>
    <property type="match status" value="1"/>
</dbReference>
<dbReference type="Pfam" id="PF00392">
    <property type="entry name" value="GntR"/>
    <property type="match status" value="1"/>
</dbReference>
<evidence type="ECO:0000313" key="6">
    <source>
        <dbReference type="Proteomes" id="UP000326546"/>
    </source>
</evidence>
<organism evidence="5 6">
    <name type="scientific">Ornithinimicrobium pratense</name>
    <dbReference type="NCBI Taxonomy" id="2593973"/>
    <lineage>
        <taxon>Bacteria</taxon>
        <taxon>Bacillati</taxon>
        <taxon>Actinomycetota</taxon>
        <taxon>Actinomycetes</taxon>
        <taxon>Micrococcales</taxon>
        <taxon>Ornithinimicrobiaceae</taxon>
        <taxon>Ornithinimicrobium</taxon>
    </lineage>
</organism>
<reference evidence="5 6" key="1">
    <citation type="submission" date="2019-09" db="EMBL/GenBank/DDBJ databases">
        <title>Serinicoccus pratensis sp. nov., isolated from meadow soil.</title>
        <authorList>
            <person name="Zhang W."/>
        </authorList>
    </citation>
    <scope>NUCLEOTIDE SEQUENCE [LARGE SCALE GENOMIC DNA]</scope>
    <source>
        <strain evidence="5 6">W204</strain>
    </source>
</reference>
<dbReference type="Proteomes" id="UP000326546">
    <property type="component" value="Chromosome"/>
</dbReference>
<dbReference type="Gene3D" id="1.10.10.10">
    <property type="entry name" value="Winged helix-like DNA-binding domain superfamily/Winged helix DNA-binding domain"/>
    <property type="match status" value="1"/>
</dbReference>